<feature type="domain" description="Amine oxidase" evidence="4">
    <location>
        <begin position="99"/>
        <end position="221"/>
    </location>
</feature>
<keyword evidence="6" id="KW-1185">Reference proteome</keyword>
<sequence>MQSLVVGGIYSAYRILQEQLSDSVCVLEATKRVGGRVYSVRNIGGKKDLTVDAGAYRFMPLEQPIITNLIENGLKLPNRLYQPGVPDYRIILTPEGQSAGFATYVEAMAHEAESMGLRISFNSRVVQLATTSTGSFTLLTESGVTYTAEKVILNIATRPLHRLLQNSIMPQAEYSPALDVAWVQRATKLYLYYPEAWWLRLGLNNGSFEETIPWAESIEVPIVARYHDGQVKCPLKNGNGMTDYFYQQANELDIQGCYGWIQMVYTGDVEDPTTNITHESVDFMSDYMGSLTTQLNGATTDVPYALVNDTTYAGAHLLQSAHTRLVQYHANLGLTVPSNALPTEAFISLWDPSITWVGGAWHDMKRDEFYTATHVQETLKPFADLQLYVADEAYSTVQGWSEGSLAMAENILRDYLGAGLPSWLPEDQWQRANFSNPAFNDYEGVVQGGGGTDAPGLIPTEAPFASPTAPAPAPAAAVATNSIAG</sequence>
<evidence type="ECO:0000256" key="3">
    <source>
        <dbReference type="ARBA" id="ARBA00048448"/>
    </source>
</evidence>
<name>A0AAW1NL28_9CHLO</name>
<dbReference type="InterPro" id="IPR002937">
    <property type="entry name" value="Amino_oxidase"/>
</dbReference>
<feature type="domain" description="Amine oxidase" evidence="4">
    <location>
        <begin position="7"/>
        <end position="90"/>
    </location>
</feature>
<dbReference type="InterPro" id="IPR036188">
    <property type="entry name" value="FAD/NAD-bd_sf"/>
</dbReference>
<evidence type="ECO:0000259" key="4">
    <source>
        <dbReference type="Pfam" id="PF01593"/>
    </source>
</evidence>
<evidence type="ECO:0000313" key="6">
    <source>
        <dbReference type="Proteomes" id="UP001465755"/>
    </source>
</evidence>
<dbReference type="EC" id="1.4.3.4" evidence="2"/>
<comment type="caution">
    <text evidence="5">The sequence shown here is derived from an EMBL/GenBank/DDBJ whole genome shotgun (WGS) entry which is preliminary data.</text>
</comment>
<evidence type="ECO:0000256" key="1">
    <source>
        <dbReference type="ARBA" id="ARBA00005995"/>
    </source>
</evidence>
<dbReference type="EMBL" id="JALJOQ010000329">
    <property type="protein sequence ID" value="KAK9784816.1"/>
    <property type="molecule type" value="Genomic_DNA"/>
</dbReference>
<dbReference type="Gene3D" id="3.50.50.60">
    <property type="entry name" value="FAD/NAD(P)-binding domain"/>
    <property type="match status" value="2"/>
</dbReference>
<comment type="similarity">
    <text evidence="1">Belongs to the flavin monoamine oxidase family.</text>
</comment>
<evidence type="ECO:0000313" key="5">
    <source>
        <dbReference type="EMBL" id="KAK9784816.1"/>
    </source>
</evidence>
<dbReference type="InterPro" id="IPR050703">
    <property type="entry name" value="Flavin_MAO"/>
</dbReference>
<comment type="catalytic activity">
    <reaction evidence="3">
        <text>a secondary aliphatic amine + O2 + H2O = a primary amine + an aldehyde + H2O2</text>
        <dbReference type="Rhea" id="RHEA:26414"/>
        <dbReference type="ChEBI" id="CHEBI:15377"/>
        <dbReference type="ChEBI" id="CHEBI:15379"/>
        <dbReference type="ChEBI" id="CHEBI:16240"/>
        <dbReference type="ChEBI" id="CHEBI:17478"/>
        <dbReference type="ChEBI" id="CHEBI:58855"/>
        <dbReference type="ChEBI" id="CHEBI:65296"/>
        <dbReference type="EC" id="1.4.3.4"/>
    </reaction>
</comment>
<dbReference type="PANTHER" id="PTHR43563">
    <property type="entry name" value="AMINE OXIDASE"/>
    <property type="match status" value="1"/>
</dbReference>
<dbReference type="Pfam" id="PF01593">
    <property type="entry name" value="Amino_oxidase"/>
    <property type="match status" value="2"/>
</dbReference>
<dbReference type="PANTHER" id="PTHR43563:SF1">
    <property type="entry name" value="AMINE OXIDASE [FLAVIN-CONTAINING] B"/>
    <property type="match status" value="1"/>
</dbReference>
<dbReference type="Proteomes" id="UP001465755">
    <property type="component" value="Unassembled WGS sequence"/>
</dbReference>
<reference evidence="5 6" key="1">
    <citation type="journal article" date="2024" name="Nat. Commun.">
        <title>Phylogenomics reveals the evolutionary origins of lichenization in chlorophyte algae.</title>
        <authorList>
            <person name="Puginier C."/>
            <person name="Libourel C."/>
            <person name="Otte J."/>
            <person name="Skaloud P."/>
            <person name="Haon M."/>
            <person name="Grisel S."/>
            <person name="Petersen M."/>
            <person name="Berrin J.G."/>
            <person name="Delaux P.M."/>
            <person name="Dal Grande F."/>
            <person name="Keller J."/>
        </authorList>
    </citation>
    <scope>NUCLEOTIDE SEQUENCE [LARGE SCALE GENOMIC DNA]</scope>
    <source>
        <strain evidence="5 6">SAG 2036</strain>
    </source>
</reference>
<dbReference type="SUPFAM" id="SSF51905">
    <property type="entry name" value="FAD/NAD(P)-binding domain"/>
    <property type="match status" value="1"/>
</dbReference>
<proteinExistence type="inferred from homology"/>
<protein>
    <recommendedName>
        <fullName evidence="2">monoamine oxidase</fullName>
        <ecNumber evidence="2">1.4.3.4</ecNumber>
    </recommendedName>
</protein>
<dbReference type="AlphaFoldDB" id="A0AAW1NL28"/>
<evidence type="ECO:0000256" key="2">
    <source>
        <dbReference type="ARBA" id="ARBA00012804"/>
    </source>
</evidence>
<gene>
    <name evidence="5" type="ORF">WJX73_010557</name>
</gene>
<organism evidence="5 6">
    <name type="scientific">Symbiochloris irregularis</name>
    <dbReference type="NCBI Taxonomy" id="706552"/>
    <lineage>
        <taxon>Eukaryota</taxon>
        <taxon>Viridiplantae</taxon>
        <taxon>Chlorophyta</taxon>
        <taxon>core chlorophytes</taxon>
        <taxon>Trebouxiophyceae</taxon>
        <taxon>Trebouxiales</taxon>
        <taxon>Trebouxiaceae</taxon>
        <taxon>Symbiochloris</taxon>
    </lineage>
</organism>
<accession>A0AAW1NL28</accession>
<dbReference type="GO" id="GO:0097621">
    <property type="term" value="F:monoamine oxidase activity"/>
    <property type="evidence" value="ECO:0007669"/>
    <property type="project" value="UniProtKB-EC"/>
</dbReference>